<reference evidence="5 6" key="1">
    <citation type="submission" date="2013-08" db="EMBL/GenBank/DDBJ databases">
        <authorList>
            <person name="Weinstock G."/>
            <person name="Sodergren E."/>
            <person name="Wylie T."/>
            <person name="Fulton L."/>
            <person name="Fulton R."/>
            <person name="Fronick C."/>
            <person name="O'Laughlin M."/>
            <person name="Godfrey J."/>
            <person name="Miner T."/>
            <person name="Herter B."/>
            <person name="Appelbaum E."/>
            <person name="Cordes M."/>
            <person name="Lek S."/>
            <person name="Wollam A."/>
            <person name="Pepin K.H."/>
            <person name="Palsikar V.B."/>
            <person name="Mitreva M."/>
            <person name="Wilson R.K."/>
        </authorList>
    </citation>
    <scope>NUCLEOTIDE SEQUENCE [LARGE SCALE GENOMIC DNA]</scope>
    <source>
        <strain evidence="5 6">F0542</strain>
    </source>
</reference>
<evidence type="ECO:0000256" key="4">
    <source>
        <dbReference type="SAM" id="MobiDB-lite"/>
    </source>
</evidence>
<evidence type="ECO:0000313" key="5">
    <source>
        <dbReference type="EMBL" id="ERH21560.1"/>
    </source>
</evidence>
<dbReference type="GO" id="GO:1990133">
    <property type="term" value="C:molybdopterin adenylyltransferase complex"/>
    <property type="evidence" value="ECO:0007669"/>
    <property type="project" value="TreeGrafter"/>
</dbReference>
<accession>U1Q0M6</accession>
<dbReference type="AlphaFoldDB" id="U1Q0M6"/>
<evidence type="ECO:0000256" key="3">
    <source>
        <dbReference type="ARBA" id="ARBA00024247"/>
    </source>
</evidence>
<dbReference type="PANTHER" id="PTHR33359">
    <property type="entry name" value="MOLYBDOPTERIN SYNTHASE SULFUR CARRIER SUBUNIT"/>
    <property type="match status" value="1"/>
</dbReference>
<dbReference type="Gene3D" id="3.10.20.30">
    <property type="match status" value="1"/>
</dbReference>
<dbReference type="GO" id="GO:0006777">
    <property type="term" value="P:Mo-molybdopterin cofactor biosynthetic process"/>
    <property type="evidence" value="ECO:0007669"/>
    <property type="project" value="InterPro"/>
</dbReference>
<comment type="similarity">
    <text evidence="2">Belongs to the MoaD family.</text>
</comment>
<dbReference type="PANTHER" id="PTHR33359:SF1">
    <property type="entry name" value="MOLYBDOPTERIN SYNTHASE SULFUR CARRIER SUBUNIT"/>
    <property type="match status" value="1"/>
</dbReference>
<dbReference type="HOGENOM" id="CLU_114601_2_2_11"/>
<dbReference type="PATRIC" id="fig|1321818.3.peg.2552"/>
<dbReference type="Pfam" id="PF02597">
    <property type="entry name" value="ThiS"/>
    <property type="match status" value="1"/>
</dbReference>
<dbReference type="CDD" id="cd00754">
    <property type="entry name" value="Ubl_MoaD"/>
    <property type="match status" value="1"/>
</dbReference>
<keyword evidence="1" id="KW-0547">Nucleotide-binding</keyword>
<dbReference type="InterPro" id="IPR044672">
    <property type="entry name" value="MOCS2A"/>
</dbReference>
<keyword evidence="6" id="KW-1185">Reference proteome</keyword>
<proteinExistence type="inferred from homology"/>
<dbReference type="EMBL" id="AWSE01000254">
    <property type="protein sequence ID" value="ERH21560.1"/>
    <property type="molecule type" value="Genomic_DNA"/>
</dbReference>
<protein>
    <recommendedName>
        <fullName evidence="3">Molybdopterin synthase sulfur carrier subunit</fullName>
    </recommendedName>
</protein>
<dbReference type="RefSeq" id="WP_021609995.1">
    <property type="nucleotide sequence ID" value="NZ_KE952037.1"/>
</dbReference>
<dbReference type="Proteomes" id="UP000016536">
    <property type="component" value="Unassembled WGS sequence"/>
</dbReference>
<dbReference type="GO" id="GO:0000166">
    <property type="term" value="F:nucleotide binding"/>
    <property type="evidence" value="ECO:0007669"/>
    <property type="project" value="UniProtKB-KW"/>
</dbReference>
<evidence type="ECO:0000256" key="1">
    <source>
        <dbReference type="ARBA" id="ARBA00022741"/>
    </source>
</evidence>
<dbReference type="InterPro" id="IPR003749">
    <property type="entry name" value="ThiS/MoaD-like"/>
</dbReference>
<evidence type="ECO:0000313" key="6">
    <source>
        <dbReference type="Proteomes" id="UP000016536"/>
    </source>
</evidence>
<dbReference type="InterPro" id="IPR012675">
    <property type="entry name" value="Beta-grasp_dom_sf"/>
</dbReference>
<dbReference type="InterPro" id="IPR016155">
    <property type="entry name" value="Mopterin_synth/thiamin_S_b"/>
</dbReference>
<comment type="caution">
    <text evidence="5">The sequence shown here is derived from an EMBL/GenBank/DDBJ whole genome shotgun (WGS) entry which is preliminary data.</text>
</comment>
<sequence length="110" mass="11367">MPPSPEPASTAHAESHPETSSESPPETLSVTLRYFAAAAEAAGRPEERLDLPAGTTLAGLREQLAGRDLEMARIVPICSFLVNSVSTPADSLTPLTDGDAVDVLPPFAGG</sequence>
<gene>
    <name evidence="5" type="ORF">HMPREF1979_03095</name>
</gene>
<dbReference type="SUPFAM" id="SSF54285">
    <property type="entry name" value="MoaD/ThiS"/>
    <property type="match status" value="1"/>
</dbReference>
<feature type="region of interest" description="Disordered" evidence="4">
    <location>
        <begin position="1"/>
        <end position="26"/>
    </location>
</feature>
<evidence type="ECO:0000256" key="2">
    <source>
        <dbReference type="ARBA" id="ARBA00024200"/>
    </source>
</evidence>
<name>U1Q0M6_9ACTO</name>
<organism evidence="5 6">
    <name type="scientific">Actinomyces johnsonii F0542</name>
    <dbReference type="NCBI Taxonomy" id="1321818"/>
    <lineage>
        <taxon>Bacteria</taxon>
        <taxon>Bacillati</taxon>
        <taxon>Actinomycetota</taxon>
        <taxon>Actinomycetes</taxon>
        <taxon>Actinomycetales</taxon>
        <taxon>Actinomycetaceae</taxon>
        <taxon>Actinomyces</taxon>
    </lineage>
</organism>